<dbReference type="AlphaFoldDB" id="W4QRK9"/>
<evidence type="ECO:0000313" key="2">
    <source>
        <dbReference type="Proteomes" id="UP000018896"/>
    </source>
</evidence>
<reference evidence="1 2" key="1">
    <citation type="journal article" date="2014" name="Genome Announc.">
        <title>Draft Genome Sequences of Three Alkaliphilic Bacillus Strains, Bacillus wakoensis JCM 9140T, Bacillus akibai JCM 9157T, and Bacillus hemicellulosilyticus JCM 9152T.</title>
        <authorList>
            <person name="Yuki M."/>
            <person name="Oshima K."/>
            <person name="Suda W."/>
            <person name="Oshida Y."/>
            <person name="Kitamura K."/>
            <person name="Iida T."/>
            <person name="Hattori M."/>
            <person name="Ohkuma M."/>
        </authorList>
    </citation>
    <scope>NUCLEOTIDE SEQUENCE [LARGE SCALE GENOMIC DNA]</scope>
    <source>
        <strain evidence="1 2">JCM 9157</strain>
    </source>
</reference>
<sequence>MAIDRCADCGSIGATDSNGKECPYCERYLCPSCMSKQLKVYNWNGCATCCIYYRRLMLK</sequence>
<evidence type="ECO:0000313" key="1">
    <source>
        <dbReference type="EMBL" id="GAE34736.1"/>
    </source>
</evidence>
<gene>
    <name evidence="1" type="ORF">JCM9157_1813</name>
</gene>
<comment type="caution">
    <text evidence="1">The sequence shown here is derived from an EMBL/GenBank/DDBJ whole genome shotgun (WGS) entry which is preliminary data.</text>
</comment>
<protein>
    <submittedName>
        <fullName evidence="1">Uncharacterized protein</fullName>
    </submittedName>
</protein>
<proteinExistence type="predicted"/>
<keyword evidence="2" id="KW-1185">Reference proteome</keyword>
<organism evidence="1 2">
    <name type="scientific">Halalkalibacter akibai (strain ATCC 43226 / DSM 21942 / CIP 109018 / JCM 9157 / 1139)</name>
    <name type="common">Bacillus akibai</name>
    <dbReference type="NCBI Taxonomy" id="1236973"/>
    <lineage>
        <taxon>Bacteria</taxon>
        <taxon>Bacillati</taxon>
        <taxon>Bacillota</taxon>
        <taxon>Bacilli</taxon>
        <taxon>Bacillales</taxon>
        <taxon>Bacillaceae</taxon>
        <taxon>Halalkalibacter</taxon>
    </lineage>
</organism>
<dbReference type="Proteomes" id="UP000018896">
    <property type="component" value="Unassembled WGS sequence"/>
</dbReference>
<accession>W4QRK9</accession>
<dbReference type="EMBL" id="BAUV01000010">
    <property type="protein sequence ID" value="GAE34736.1"/>
    <property type="molecule type" value="Genomic_DNA"/>
</dbReference>
<name>W4QRK9_HALA3</name>